<dbReference type="GO" id="GO:0016773">
    <property type="term" value="F:phosphotransferase activity, alcohol group as acceptor"/>
    <property type="evidence" value="ECO:0007669"/>
    <property type="project" value="InterPro"/>
</dbReference>
<organism evidence="19 20">
    <name type="scientific">Modicisalibacter xianhensis</name>
    <dbReference type="NCBI Taxonomy" id="442341"/>
    <lineage>
        <taxon>Bacteria</taxon>
        <taxon>Pseudomonadati</taxon>
        <taxon>Pseudomonadota</taxon>
        <taxon>Gammaproteobacteria</taxon>
        <taxon>Oceanospirillales</taxon>
        <taxon>Halomonadaceae</taxon>
        <taxon>Modicisalibacter</taxon>
    </lineage>
</organism>
<dbReference type="PROSITE" id="PS00583">
    <property type="entry name" value="PFKB_KINASES_1"/>
    <property type="match status" value="1"/>
</dbReference>
<comment type="catalytic activity">
    <reaction evidence="12 16">
        <text>D-glycero-beta-D-manno-heptose 1-phosphate + ATP + H(+) = ADP-D-glycero-beta-D-manno-heptose + diphosphate</text>
        <dbReference type="Rhea" id="RHEA:27465"/>
        <dbReference type="ChEBI" id="CHEBI:15378"/>
        <dbReference type="ChEBI" id="CHEBI:30616"/>
        <dbReference type="ChEBI" id="CHEBI:33019"/>
        <dbReference type="ChEBI" id="CHEBI:59967"/>
        <dbReference type="ChEBI" id="CHEBI:61593"/>
        <dbReference type="EC" id="2.7.7.70"/>
    </reaction>
</comment>
<evidence type="ECO:0000256" key="12">
    <source>
        <dbReference type="ARBA" id="ARBA00047428"/>
    </source>
</evidence>
<evidence type="ECO:0000256" key="9">
    <source>
        <dbReference type="ARBA" id="ARBA00022840"/>
    </source>
</evidence>
<comment type="similarity">
    <text evidence="15 16">In the C-terminal section; belongs to the cytidylyltransferase family.</text>
</comment>
<evidence type="ECO:0000256" key="13">
    <source>
        <dbReference type="ARBA" id="ARBA00052873"/>
    </source>
</evidence>
<gene>
    <name evidence="16" type="primary">hldE</name>
    <name evidence="19" type="ORF">DFO67_109141</name>
</gene>
<dbReference type="HAMAP" id="MF_01603">
    <property type="entry name" value="HldE"/>
    <property type="match status" value="1"/>
</dbReference>
<dbReference type="InterPro" id="IPR029056">
    <property type="entry name" value="Ribokinase-like"/>
</dbReference>
<dbReference type="SUPFAM" id="SSF52374">
    <property type="entry name" value="Nucleotidylyl transferase"/>
    <property type="match status" value="1"/>
</dbReference>
<evidence type="ECO:0000256" key="16">
    <source>
        <dbReference type="HAMAP-Rule" id="MF_01603"/>
    </source>
</evidence>
<dbReference type="EC" id="2.7.7.70" evidence="16"/>
<evidence type="ECO:0000256" key="10">
    <source>
        <dbReference type="ARBA" id="ARBA00023268"/>
    </source>
</evidence>
<dbReference type="GO" id="GO:0033786">
    <property type="term" value="F:heptose-1-phosphate adenylyltransferase activity"/>
    <property type="evidence" value="ECO:0007669"/>
    <property type="project" value="UniProtKB-UniRule"/>
</dbReference>
<dbReference type="NCBIfam" id="TIGR00125">
    <property type="entry name" value="cyt_tran_rel"/>
    <property type="match status" value="1"/>
</dbReference>
<dbReference type="GO" id="GO:0033785">
    <property type="term" value="F:heptose 7-phosphate kinase activity"/>
    <property type="evidence" value="ECO:0007669"/>
    <property type="project" value="UniProtKB-UniRule"/>
</dbReference>
<dbReference type="InterPro" id="IPR004821">
    <property type="entry name" value="Cyt_trans-like"/>
</dbReference>
<dbReference type="EMBL" id="SOEC01000009">
    <property type="protein sequence ID" value="TDX28757.1"/>
    <property type="molecule type" value="Genomic_DNA"/>
</dbReference>
<dbReference type="UniPathway" id="UPA00958"/>
<keyword evidence="9 16" id="KW-0067">ATP-binding</keyword>
<dbReference type="GO" id="GO:0005829">
    <property type="term" value="C:cytosol"/>
    <property type="evidence" value="ECO:0007669"/>
    <property type="project" value="TreeGrafter"/>
</dbReference>
<comment type="catalytic activity">
    <reaction evidence="13 16">
        <text>D-glycero-beta-D-manno-heptose 7-phosphate + ATP = D-glycero-beta-D-manno-heptose 1,7-bisphosphate + ADP + H(+)</text>
        <dbReference type="Rhea" id="RHEA:27473"/>
        <dbReference type="ChEBI" id="CHEBI:15378"/>
        <dbReference type="ChEBI" id="CHEBI:30616"/>
        <dbReference type="ChEBI" id="CHEBI:60204"/>
        <dbReference type="ChEBI" id="CHEBI:60208"/>
        <dbReference type="ChEBI" id="CHEBI:456216"/>
        <dbReference type="EC" id="2.7.1.167"/>
    </reaction>
</comment>
<dbReference type="InterPro" id="IPR011914">
    <property type="entry name" value="RfaE_dom_II"/>
</dbReference>
<dbReference type="Gene3D" id="3.40.50.620">
    <property type="entry name" value="HUPs"/>
    <property type="match status" value="1"/>
</dbReference>
<dbReference type="Pfam" id="PF01467">
    <property type="entry name" value="CTP_transf_like"/>
    <property type="match status" value="1"/>
</dbReference>
<comment type="caution">
    <text evidence="19">The sequence shown here is derived from an EMBL/GenBank/DDBJ whole genome shotgun (WGS) entry which is preliminary data.</text>
</comment>
<comment type="function">
    <text evidence="1 16">Catalyzes the phosphorylation of D-glycero-D-manno-heptose 7-phosphate at the C-1 position to selectively form D-glycero-beta-D-manno-heptose-1,7-bisphosphate.</text>
</comment>
<comment type="function">
    <text evidence="2 16">Catalyzes the ADP transfer from ATP to D-glycero-beta-D-manno-heptose 1-phosphate, yielding ADP-D-glycero-beta-D-manno-heptose.</text>
</comment>
<dbReference type="NCBIfam" id="NF008454">
    <property type="entry name" value="PRK11316.1"/>
    <property type="match status" value="1"/>
</dbReference>
<dbReference type="FunFam" id="3.40.50.620:FF:000028">
    <property type="entry name" value="Bifunctional protein HldE"/>
    <property type="match status" value="1"/>
</dbReference>
<dbReference type="Pfam" id="PF00294">
    <property type="entry name" value="PfkB"/>
    <property type="match status" value="1"/>
</dbReference>
<reference evidence="19 20" key="1">
    <citation type="submission" date="2019-03" db="EMBL/GenBank/DDBJ databases">
        <title>Freshwater and sediment microbial communities from various areas in North America, analyzing microbe dynamics in response to fracking.</title>
        <authorList>
            <person name="Lamendella R."/>
        </authorList>
    </citation>
    <scope>NUCLEOTIDE SEQUENCE [LARGE SCALE GENOMIC DNA]</scope>
    <source>
        <strain evidence="19 20">6_TX</strain>
    </source>
</reference>
<evidence type="ECO:0000256" key="8">
    <source>
        <dbReference type="ARBA" id="ARBA00022777"/>
    </source>
</evidence>
<dbReference type="SUPFAM" id="SSF53613">
    <property type="entry name" value="Ribokinase-like"/>
    <property type="match status" value="1"/>
</dbReference>
<dbReference type="Proteomes" id="UP000294489">
    <property type="component" value="Unassembled WGS sequence"/>
</dbReference>
<dbReference type="InterPro" id="IPR014729">
    <property type="entry name" value="Rossmann-like_a/b/a_fold"/>
</dbReference>
<evidence type="ECO:0000256" key="7">
    <source>
        <dbReference type="ARBA" id="ARBA00022741"/>
    </source>
</evidence>
<feature type="domain" description="Cytidyltransferase-like" evidence="18">
    <location>
        <begin position="344"/>
        <end position="466"/>
    </location>
</feature>
<comment type="pathway">
    <text evidence="16">Nucleotide-sugar biosynthesis; ADP-L-glycero-beta-D-manno-heptose biosynthesis; ADP-L-glycero-beta-D-manno-heptose from D-glycero-beta-D-manno-heptose 7-phosphate: step 1/4.</text>
</comment>
<dbReference type="GO" id="GO:0097171">
    <property type="term" value="P:ADP-L-glycero-beta-D-manno-heptose biosynthetic process"/>
    <property type="evidence" value="ECO:0007669"/>
    <property type="project" value="UniProtKB-UniPathway"/>
</dbReference>
<protein>
    <recommendedName>
        <fullName evidence="16">Bifunctional protein HldE</fullName>
    </recommendedName>
    <domain>
        <recommendedName>
            <fullName evidence="16">D-beta-D-heptose 7-phosphate kinase</fullName>
            <ecNumber evidence="16">2.7.1.167</ecNumber>
        </recommendedName>
        <alternativeName>
            <fullName evidence="16">D-beta-D-heptose 7-phosphotransferase</fullName>
        </alternativeName>
        <alternativeName>
            <fullName evidence="16">D-glycero-beta-D-manno-heptose-7-phosphate kinase</fullName>
        </alternativeName>
    </domain>
    <domain>
        <recommendedName>
            <fullName evidence="16">D-beta-D-heptose 1-phosphate adenylyltransferase</fullName>
            <ecNumber evidence="16">2.7.7.70</ecNumber>
        </recommendedName>
        <alternativeName>
            <fullName evidence="16">D-glycero-beta-D-manno-heptose 1-phosphate adenylyltransferase</fullName>
        </alternativeName>
    </domain>
</protein>
<comment type="subunit">
    <text evidence="4 16">Homodimer.</text>
</comment>
<dbReference type="CDD" id="cd01172">
    <property type="entry name" value="RfaE_like"/>
    <property type="match status" value="1"/>
</dbReference>
<dbReference type="InterPro" id="IPR002173">
    <property type="entry name" value="Carboh/pur_kinase_PfkB_CS"/>
</dbReference>
<evidence type="ECO:0000256" key="11">
    <source>
        <dbReference type="ARBA" id="ARBA00023277"/>
    </source>
</evidence>
<dbReference type="NCBIfam" id="TIGR02198">
    <property type="entry name" value="rfaE_dom_I"/>
    <property type="match status" value="1"/>
</dbReference>
<dbReference type="InterPro" id="IPR011611">
    <property type="entry name" value="PfkB_dom"/>
</dbReference>
<feature type="binding site" evidence="16">
    <location>
        <begin position="195"/>
        <end position="198"/>
    </location>
    <ligand>
        <name>ATP</name>
        <dbReference type="ChEBI" id="CHEBI:30616"/>
    </ligand>
</feature>
<comment type="similarity">
    <text evidence="14 16">In the N-terminal section; belongs to the carbohydrate kinase PfkB family.</text>
</comment>
<evidence type="ECO:0000256" key="4">
    <source>
        <dbReference type="ARBA" id="ARBA00011738"/>
    </source>
</evidence>
<keyword evidence="10 16" id="KW-0511">Multifunctional enzyme</keyword>
<dbReference type="UniPathway" id="UPA00356">
    <property type="reaction ID" value="UER00437"/>
</dbReference>
<dbReference type="InterPro" id="IPR011913">
    <property type="entry name" value="RfaE_dom_I"/>
</dbReference>
<accession>A0A4R8FQH8</accession>
<dbReference type="FunFam" id="3.40.1190.20:FF:000002">
    <property type="entry name" value="Bifunctional protein HldE"/>
    <property type="match status" value="1"/>
</dbReference>
<dbReference type="GO" id="GO:0009244">
    <property type="term" value="P:lipopolysaccharide core region biosynthetic process"/>
    <property type="evidence" value="ECO:0007669"/>
    <property type="project" value="UniProtKB-UniPathway"/>
</dbReference>
<dbReference type="RefSeq" id="WP_134018131.1">
    <property type="nucleotide sequence ID" value="NZ_SOEC01000009.1"/>
</dbReference>
<evidence type="ECO:0000259" key="18">
    <source>
        <dbReference type="Pfam" id="PF01467"/>
    </source>
</evidence>
<dbReference type="InterPro" id="IPR023030">
    <property type="entry name" value="Bifunc_HldE"/>
</dbReference>
<dbReference type="OrthoDB" id="9802794at2"/>
<dbReference type="NCBIfam" id="TIGR02199">
    <property type="entry name" value="rfaE_dom_II"/>
    <property type="match status" value="1"/>
</dbReference>
<evidence type="ECO:0000256" key="2">
    <source>
        <dbReference type="ARBA" id="ARBA00003753"/>
    </source>
</evidence>
<comment type="pathway">
    <text evidence="16">Nucleotide-sugar biosynthesis; ADP-L-glycero-beta-D-manno-heptose biosynthesis; ADP-L-glycero-beta-D-manno-heptose from D-glycero-beta-D-manno-heptose 7-phosphate: step 3/4.</text>
</comment>
<dbReference type="Gene3D" id="3.40.1190.20">
    <property type="match status" value="1"/>
</dbReference>
<keyword evidence="6 16" id="KW-0548">Nucleotidyltransferase</keyword>
<evidence type="ECO:0000259" key="17">
    <source>
        <dbReference type="Pfam" id="PF00294"/>
    </source>
</evidence>
<keyword evidence="8 16" id="KW-0418">Kinase</keyword>
<dbReference type="PANTHER" id="PTHR46969">
    <property type="entry name" value="BIFUNCTIONAL PROTEIN HLDE"/>
    <property type="match status" value="1"/>
</dbReference>
<keyword evidence="7 16" id="KW-0547">Nucleotide-binding</keyword>
<feature type="domain" description="Carbohydrate kinase PfkB" evidence="17">
    <location>
        <begin position="12"/>
        <end position="302"/>
    </location>
</feature>
<keyword evidence="5 16" id="KW-0808">Transferase</keyword>
<feature type="region of interest" description="Ribokinase" evidence="16">
    <location>
        <begin position="1"/>
        <end position="318"/>
    </location>
</feature>
<comment type="pathway">
    <text evidence="3">Bacterial outer membrane biogenesis; LPS core biosynthesis.</text>
</comment>
<keyword evidence="11 16" id="KW-0119">Carbohydrate metabolism</keyword>
<dbReference type="EC" id="2.7.1.167" evidence="16"/>
<name>A0A4R8FQH8_9GAMM</name>
<evidence type="ECO:0000256" key="1">
    <source>
        <dbReference type="ARBA" id="ARBA00002319"/>
    </source>
</evidence>
<evidence type="ECO:0000256" key="14">
    <source>
        <dbReference type="ARBA" id="ARBA00060955"/>
    </source>
</evidence>
<feature type="region of interest" description="Cytidylyltransferase" evidence="16">
    <location>
        <begin position="344"/>
        <end position="476"/>
    </location>
</feature>
<dbReference type="AlphaFoldDB" id="A0A4R8FQH8"/>
<evidence type="ECO:0000313" key="19">
    <source>
        <dbReference type="EMBL" id="TDX28757.1"/>
    </source>
</evidence>
<sequence>MKLDLTALEQARLLIVGDVMLDRYWHGGTSRISPEAPVPVVHVGESEDRPGGAANVALNIASLGGHAALAGLVGNDDNANLLSQRLETAGVSAHFQRSDAIPTITKLRVMSRNQQLIRLDFEQKLGDVDTAELLDKVEGALPDSDVVILSDYGKGTLNRVESLIAMARAAGKRVLVDPKGSDFSRYRGASVITPNLSEFEAVVGHCRDDDELAAKGERLRAELELEALLVTRSEKGMTLIREGHAPLHMPTHAREVFDVTGAGDTVIGVLGLALAAGHAYPEAMTLANLAAGLVVAKPGTATLSVAELYTALHGDKLAEFGVIAEPALVEAVRAAQARGERVVMTNGCFDILHAGHVAYLEQAKRLGDRLIVAVNDDASISRLKGPRRPINPLARRMQVLAGLGAVDWVVAFGEDTPARLIEAVLPDVLVKGGDYKPEEIAGGEAVIANGGEVKVLGFEDGVSTTAMISTILDRER</sequence>
<evidence type="ECO:0000256" key="3">
    <source>
        <dbReference type="ARBA" id="ARBA00004713"/>
    </source>
</evidence>
<dbReference type="GO" id="GO:0005524">
    <property type="term" value="F:ATP binding"/>
    <property type="evidence" value="ECO:0007669"/>
    <property type="project" value="UniProtKB-UniRule"/>
</dbReference>
<evidence type="ECO:0000256" key="15">
    <source>
        <dbReference type="ARBA" id="ARBA00061122"/>
    </source>
</evidence>
<evidence type="ECO:0000313" key="20">
    <source>
        <dbReference type="Proteomes" id="UP000294489"/>
    </source>
</evidence>
<evidence type="ECO:0000256" key="5">
    <source>
        <dbReference type="ARBA" id="ARBA00022679"/>
    </source>
</evidence>
<feature type="active site" evidence="16">
    <location>
        <position position="264"/>
    </location>
</feature>
<dbReference type="PANTHER" id="PTHR46969:SF1">
    <property type="entry name" value="BIFUNCTIONAL PROTEIN HLDE"/>
    <property type="match status" value="1"/>
</dbReference>
<proteinExistence type="inferred from homology"/>
<evidence type="ECO:0000256" key="6">
    <source>
        <dbReference type="ARBA" id="ARBA00022695"/>
    </source>
</evidence>